<proteinExistence type="predicted"/>
<name>A0ABT7PYH4_9GAMM</name>
<accession>A0ABT7PYH4</accession>
<comment type="caution">
    <text evidence="2">The sequence shown here is derived from an EMBL/GenBank/DDBJ whole genome shotgun (WGS) entry which is preliminary data.</text>
</comment>
<feature type="signal peptide" evidence="1">
    <location>
        <begin position="1"/>
        <end position="23"/>
    </location>
</feature>
<reference evidence="2" key="1">
    <citation type="submission" date="2024-05" db="EMBL/GenBank/DDBJ databases">
        <title>WGS of Aeromonas isolates.</title>
        <authorList>
            <person name="Lee H."/>
        </authorList>
    </citation>
    <scope>NUCLEOTIDE SEQUENCE</scope>
    <source>
        <strain evidence="2">SU58-3</strain>
    </source>
</reference>
<sequence length="132" mass="13786">MKKLPIFAALLCLSLGTMGGVAADEAQPAAAPAAMDALSAAAAQTPRDFVSLTLMNQSSRASAYIEIIGEGIYDTRDVPAGSSTFISYPRGTYISTLRATDGAIGYAHCAPVLLDASKTSFMNLETHSCYTQ</sequence>
<dbReference type="Proteomes" id="UP001168107">
    <property type="component" value="Unassembled WGS sequence"/>
</dbReference>
<dbReference type="RefSeq" id="WP_098984061.1">
    <property type="nucleotide sequence ID" value="NZ_JAOPLL010000003.1"/>
</dbReference>
<keyword evidence="3" id="KW-1185">Reference proteome</keyword>
<dbReference type="EMBL" id="JAOPLL010000003">
    <property type="protein sequence ID" value="MDM5072046.1"/>
    <property type="molecule type" value="Genomic_DNA"/>
</dbReference>
<evidence type="ECO:0000313" key="3">
    <source>
        <dbReference type="Proteomes" id="UP001168107"/>
    </source>
</evidence>
<evidence type="ECO:0000313" key="2">
    <source>
        <dbReference type="EMBL" id="MDM5072046.1"/>
    </source>
</evidence>
<gene>
    <name evidence="2" type="ORF">OB935_09325</name>
</gene>
<keyword evidence="1" id="KW-0732">Signal</keyword>
<organism evidence="2 3">
    <name type="scientific">Aeromonas bestiarum</name>
    <dbReference type="NCBI Taxonomy" id="105751"/>
    <lineage>
        <taxon>Bacteria</taxon>
        <taxon>Pseudomonadati</taxon>
        <taxon>Pseudomonadota</taxon>
        <taxon>Gammaproteobacteria</taxon>
        <taxon>Aeromonadales</taxon>
        <taxon>Aeromonadaceae</taxon>
        <taxon>Aeromonas</taxon>
    </lineage>
</organism>
<feature type="chain" id="PRO_5046312979" evidence="1">
    <location>
        <begin position="24"/>
        <end position="132"/>
    </location>
</feature>
<protein>
    <submittedName>
        <fullName evidence="2">Uncharacterized protein</fullName>
    </submittedName>
</protein>
<evidence type="ECO:0000256" key="1">
    <source>
        <dbReference type="SAM" id="SignalP"/>
    </source>
</evidence>